<dbReference type="Gene3D" id="3.30.70.2050">
    <property type="match status" value="1"/>
</dbReference>
<dbReference type="PANTHER" id="PTHR41247:SF1">
    <property type="entry name" value="HTH-TYPE TRANSCRIPTIONAL REPRESSOR YCNK"/>
    <property type="match status" value="1"/>
</dbReference>
<sequence>MKHYLFPLMAVFALVACKEDVAKAPPSPVPLTEEALSFFCQMNVAEHGGPKGQIHLEGYPAPLFFAQVRDLVAYLKIPERDAPIVGVYVSDMGVAASWQEPGVENWIAADQAHFVVDAQVAGGMGAPEIVPFAELDDAAEFVARWGGTVMALDAIPDAAALGAVDLNAPLETPT</sequence>
<dbReference type="PROSITE" id="PS51257">
    <property type="entry name" value="PROKAR_LIPOPROTEIN"/>
    <property type="match status" value="1"/>
</dbReference>
<gene>
    <name evidence="1" type="ORF">BXY66_2474</name>
</gene>
<dbReference type="InterPro" id="IPR008719">
    <property type="entry name" value="N2O_reductase_NosL"/>
</dbReference>
<name>A0A4R1N3Q5_9RHOB</name>
<dbReference type="Gene3D" id="3.30.70.2060">
    <property type="match status" value="1"/>
</dbReference>
<reference evidence="1 2" key="1">
    <citation type="submission" date="2019-03" db="EMBL/GenBank/DDBJ databases">
        <title>Genomic Encyclopedia of Archaeal and Bacterial Type Strains, Phase II (KMG-II): from individual species to whole genera.</title>
        <authorList>
            <person name="Goeker M."/>
        </authorList>
    </citation>
    <scope>NUCLEOTIDE SEQUENCE [LARGE SCALE GENOMIC DNA]</scope>
    <source>
        <strain evidence="1 2">DSM 26433</strain>
    </source>
</reference>
<evidence type="ECO:0000313" key="2">
    <source>
        <dbReference type="Proteomes" id="UP000295673"/>
    </source>
</evidence>
<dbReference type="SUPFAM" id="SSF160387">
    <property type="entry name" value="NosL/MerB-like"/>
    <property type="match status" value="1"/>
</dbReference>
<keyword evidence="2" id="KW-1185">Reference proteome</keyword>
<dbReference type="PANTHER" id="PTHR41247">
    <property type="entry name" value="HTH-TYPE TRANSCRIPTIONAL REPRESSOR YCNK"/>
    <property type="match status" value="1"/>
</dbReference>
<dbReference type="Pfam" id="PF05573">
    <property type="entry name" value="NosL"/>
    <property type="match status" value="1"/>
</dbReference>
<organism evidence="1 2">
    <name type="scientific">Shimia isoporae</name>
    <dbReference type="NCBI Taxonomy" id="647720"/>
    <lineage>
        <taxon>Bacteria</taxon>
        <taxon>Pseudomonadati</taxon>
        <taxon>Pseudomonadota</taxon>
        <taxon>Alphaproteobacteria</taxon>
        <taxon>Rhodobacterales</taxon>
        <taxon>Roseobacteraceae</taxon>
    </lineage>
</organism>
<dbReference type="AlphaFoldDB" id="A0A4R1N3Q5"/>
<proteinExistence type="predicted"/>
<evidence type="ECO:0000313" key="1">
    <source>
        <dbReference type="EMBL" id="TCL01165.1"/>
    </source>
</evidence>
<protein>
    <submittedName>
        <fullName evidence="1">Copper chaperone NosL</fullName>
    </submittedName>
</protein>
<accession>A0A4R1N3Q5</accession>
<dbReference type="RefSeq" id="WP_207911327.1">
    <property type="nucleotide sequence ID" value="NZ_SMGR01000002.1"/>
</dbReference>
<dbReference type="EMBL" id="SMGR01000002">
    <property type="protein sequence ID" value="TCL01165.1"/>
    <property type="molecule type" value="Genomic_DNA"/>
</dbReference>
<comment type="caution">
    <text evidence="1">The sequence shown here is derived from an EMBL/GenBank/DDBJ whole genome shotgun (WGS) entry which is preliminary data.</text>
</comment>
<dbReference type="Proteomes" id="UP000295673">
    <property type="component" value="Unassembled WGS sequence"/>
</dbReference>